<name>A0A0E9UBG4_ANGAN</name>
<evidence type="ECO:0000313" key="1">
    <source>
        <dbReference type="EMBL" id="JAH63062.1"/>
    </source>
</evidence>
<reference evidence="1" key="1">
    <citation type="submission" date="2014-11" db="EMBL/GenBank/DDBJ databases">
        <authorList>
            <person name="Amaro Gonzalez C."/>
        </authorList>
    </citation>
    <scope>NUCLEOTIDE SEQUENCE</scope>
</reference>
<protein>
    <submittedName>
        <fullName evidence="1">Uncharacterized protein</fullName>
    </submittedName>
</protein>
<accession>A0A0E9UBG4</accession>
<organism evidence="1">
    <name type="scientific">Anguilla anguilla</name>
    <name type="common">European freshwater eel</name>
    <name type="synonym">Muraena anguilla</name>
    <dbReference type="NCBI Taxonomy" id="7936"/>
    <lineage>
        <taxon>Eukaryota</taxon>
        <taxon>Metazoa</taxon>
        <taxon>Chordata</taxon>
        <taxon>Craniata</taxon>
        <taxon>Vertebrata</taxon>
        <taxon>Euteleostomi</taxon>
        <taxon>Actinopterygii</taxon>
        <taxon>Neopterygii</taxon>
        <taxon>Teleostei</taxon>
        <taxon>Anguilliformes</taxon>
        <taxon>Anguillidae</taxon>
        <taxon>Anguilla</taxon>
    </lineage>
</organism>
<dbReference type="AlphaFoldDB" id="A0A0E9UBG4"/>
<sequence>MGKDFINQIFKHTSFISI</sequence>
<reference evidence="1" key="2">
    <citation type="journal article" date="2015" name="Fish Shellfish Immunol.">
        <title>Early steps in the European eel (Anguilla anguilla)-Vibrio vulnificus interaction in the gills: Role of the RtxA13 toxin.</title>
        <authorList>
            <person name="Callol A."/>
            <person name="Pajuelo D."/>
            <person name="Ebbesson L."/>
            <person name="Teles M."/>
            <person name="MacKenzie S."/>
            <person name="Amaro C."/>
        </authorList>
    </citation>
    <scope>NUCLEOTIDE SEQUENCE</scope>
</reference>
<proteinExistence type="predicted"/>
<dbReference type="EMBL" id="GBXM01045515">
    <property type="protein sequence ID" value="JAH63062.1"/>
    <property type="molecule type" value="Transcribed_RNA"/>
</dbReference>